<accession>A0A0G0MG45</accession>
<dbReference type="Pfam" id="PF00828">
    <property type="entry name" value="Ribosomal_L27A"/>
    <property type="match status" value="1"/>
</dbReference>
<dbReference type="Gene3D" id="3.100.10.10">
    <property type="match status" value="1"/>
</dbReference>
<dbReference type="InterPro" id="IPR036227">
    <property type="entry name" value="Ribosomal_uL15/eL18_sf"/>
</dbReference>
<dbReference type="PANTHER" id="PTHR12934">
    <property type="entry name" value="50S RIBOSOMAL PROTEIN L15"/>
    <property type="match status" value="1"/>
</dbReference>
<keyword evidence="3 4" id="KW-0687">Ribonucleoprotein</keyword>
<dbReference type="STRING" id="1618574.UT24_C0025G0027"/>
<dbReference type="HAMAP" id="MF_01341">
    <property type="entry name" value="Ribosomal_uL15"/>
    <property type="match status" value="1"/>
</dbReference>
<gene>
    <name evidence="4" type="primary">rplO</name>
    <name evidence="8" type="ORF">UT24_C0025G0027</name>
</gene>
<dbReference type="PANTHER" id="PTHR12934:SF11">
    <property type="entry name" value="LARGE RIBOSOMAL SUBUNIT PROTEIN UL15M"/>
    <property type="match status" value="1"/>
</dbReference>
<dbReference type="GO" id="GO:0006412">
    <property type="term" value="P:translation"/>
    <property type="evidence" value="ECO:0007669"/>
    <property type="project" value="UniProtKB-UniRule"/>
</dbReference>
<proteinExistence type="inferred from homology"/>
<dbReference type="GO" id="GO:0003735">
    <property type="term" value="F:structural constituent of ribosome"/>
    <property type="evidence" value="ECO:0007669"/>
    <property type="project" value="InterPro"/>
</dbReference>
<evidence type="ECO:0000259" key="7">
    <source>
        <dbReference type="Pfam" id="PF00828"/>
    </source>
</evidence>
<feature type="region of interest" description="Disordered" evidence="6">
    <location>
        <begin position="1"/>
        <end position="37"/>
    </location>
</feature>
<evidence type="ECO:0000256" key="3">
    <source>
        <dbReference type="ARBA" id="ARBA00023274"/>
    </source>
</evidence>
<dbReference type="EMBL" id="LBWB01000025">
    <property type="protein sequence ID" value="KKQ99310.1"/>
    <property type="molecule type" value="Genomic_DNA"/>
</dbReference>
<keyword evidence="2 4" id="KW-0689">Ribosomal protein</keyword>
<dbReference type="AlphaFoldDB" id="A0A0G0MG45"/>
<evidence type="ECO:0000313" key="9">
    <source>
        <dbReference type="Proteomes" id="UP000033881"/>
    </source>
</evidence>
<feature type="compositionally biased region" description="Gly residues" evidence="6">
    <location>
        <begin position="17"/>
        <end position="32"/>
    </location>
</feature>
<dbReference type="NCBIfam" id="TIGR01071">
    <property type="entry name" value="rplO_bact"/>
    <property type="match status" value="1"/>
</dbReference>
<evidence type="ECO:0000256" key="1">
    <source>
        <dbReference type="ARBA" id="ARBA00007320"/>
    </source>
</evidence>
<dbReference type="PATRIC" id="fig|1618574.4.peg.1510"/>
<evidence type="ECO:0000256" key="2">
    <source>
        <dbReference type="ARBA" id="ARBA00022980"/>
    </source>
</evidence>
<dbReference type="GO" id="GO:0019843">
    <property type="term" value="F:rRNA binding"/>
    <property type="evidence" value="ECO:0007669"/>
    <property type="project" value="UniProtKB-UniRule"/>
</dbReference>
<comment type="subunit">
    <text evidence="4">Part of the 50S ribosomal subunit.</text>
</comment>
<comment type="function">
    <text evidence="4">Binds to the 23S rRNA.</text>
</comment>
<comment type="caution">
    <text evidence="8">The sequence shown here is derived from an EMBL/GenBank/DDBJ whole genome shotgun (WGS) entry which is preliminary data.</text>
</comment>
<dbReference type="InterPro" id="IPR030878">
    <property type="entry name" value="Ribosomal_uL15"/>
</dbReference>
<evidence type="ECO:0000256" key="6">
    <source>
        <dbReference type="SAM" id="MobiDB-lite"/>
    </source>
</evidence>
<sequence>MRQLPKIVSRGKKRLGRGYGSGKGGHTVGRGQKGQKSRGSIGILFEGVKMKKSLIKRLPLRRGKGKFKAKSKPIIIKMAYLEILPSGSNVTLELLISSGIVDKKDAEMYGVKVLGDGEIKKKLSIAVPISKSAAKLIEKAGGKVASESEKGK</sequence>
<dbReference type="SUPFAM" id="SSF52080">
    <property type="entry name" value="Ribosomal proteins L15p and L18e"/>
    <property type="match status" value="1"/>
</dbReference>
<reference evidence="8 9" key="1">
    <citation type="journal article" date="2015" name="Nature">
        <title>rRNA introns, odd ribosomes, and small enigmatic genomes across a large radiation of phyla.</title>
        <authorList>
            <person name="Brown C.T."/>
            <person name="Hug L.A."/>
            <person name="Thomas B.C."/>
            <person name="Sharon I."/>
            <person name="Castelle C.J."/>
            <person name="Singh A."/>
            <person name="Wilkins M.J."/>
            <person name="Williams K.H."/>
            <person name="Banfield J.F."/>
        </authorList>
    </citation>
    <scope>NUCLEOTIDE SEQUENCE [LARGE SCALE GENOMIC DNA]</scope>
</reference>
<evidence type="ECO:0000256" key="4">
    <source>
        <dbReference type="HAMAP-Rule" id="MF_01341"/>
    </source>
</evidence>
<dbReference type="InterPro" id="IPR001196">
    <property type="entry name" value="Ribosomal_uL15_CS"/>
</dbReference>
<organism evidence="8 9">
    <name type="scientific">Candidatus Woesebacteria bacterium GW2011_GWB1_39_12</name>
    <dbReference type="NCBI Taxonomy" id="1618574"/>
    <lineage>
        <taxon>Bacteria</taxon>
        <taxon>Candidatus Woeseibacteriota</taxon>
    </lineage>
</organism>
<protein>
    <recommendedName>
        <fullName evidence="4">Large ribosomal subunit protein uL15</fullName>
    </recommendedName>
</protein>
<feature type="domain" description="Large ribosomal subunit protein uL15/eL18" evidence="7">
    <location>
        <begin position="87"/>
        <end position="144"/>
    </location>
</feature>
<dbReference type="Proteomes" id="UP000033881">
    <property type="component" value="Unassembled WGS sequence"/>
</dbReference>
<comment type="similarity">
    <text evidence="1 4 5">Belongs to the universal ribosomal protein uL15 family.</text>
</comment>
<dbReference type="InterPro" id="IPR005749">
    <property type="entry name" value="Ribosomal_uL15_bac-type"/>
</dbReference>
<name>A0A0G0MG45_9BACT</name>
<keyword evidence="4" id="KW-0699">rRNA-binding</keyword>
<keyword evidence="4" id="KW-0694">RNA-binding</keyword>
<dbReference type="GO" id="GO:0015934">
    <property type="term" value="C:large ribosomal subunit"/>
    <property type="evidence" value="ECO:0007669"/>
    <property type="project" value="InterPro"/>
</dbReference>
<dbReference type="InterPro" id="IPR021131">
    <property type="entry name" value="Ribosomal_uL15/eL18"/>
</dbReference>
<dbReference type="PROSITE" id="PS00475">
    <property type="entry name" value="RIBOSOMAL_L15"/>
    <property type="match status" value="1"/>
</dbReference>
<evidence type="ECO:0000256" key="5">
    <source>
        <dbReference type="RuleBase" id="RU003888"/>
    </source>
</evidence>
<evidence type="ECO:0000313" key="8">
    <source>
        <dbReference type="EMBL" id="KKQ99310.1"/>
    </source>
</evidence>